<evidence type="ECO:0000256" key="1">
    <source>
        <dbReference type="SAM" id="MobiDB-lite"/>
    </source>
</evidence>
<feature type="chain" id="PRO_5012824560" description="SCP domain-containing protein" evidence="2">
    <location>
        <begin position="16"/>
        <end position="363"/>
    </location>
</feature>
<name>A0A1Y2CF82_9FUNG</name>
<reference evidence="3 4" key="1">
    <citation type="submission" date="2016-07" db="EMBL/GenBank/DDBJ databases">
        <title>Pervasive Adenine N6-methylation of Active Genes in Fungi.</title>
        <authorList>
            <consortium name="DOE Joint Genome Institute"/>
            <person name="Mondo S.J."/>
            <person name="Dannebaum R.O."/>
            <person name="Kuo R.C."/>
            <person name="Labutti K."/>
            <person name="Haridas S."/>
            <person name="Kuo A."/>
            <person name="Salamov A."/>
            <person name="Ahrendt S.R."/>
            <person name="Lipzen A."/>
            <person name="Sullivan W."/>
            <person name="Andreopoulos W.B."/>
            <person name="Clum A."/>
            <person name="Lindquist E."/>
            <person name="Daum C."/>
            <person name="Ramamoorthy G.K."/>
            <person name="Gryganskyi A."/>
            <person name="Culley D."/>
            <person name="Magnuson J.K."/>
            <person name="James T.Y."/>
            <person name="O'Malley M.A."/>
            <person name="Stajich J.E."/>
            <person name="Spatafora J.W."/>
            <person name="Visel A."/>
            <person name="Grigoriev I.V."/>
        </authorList>
    </citation>
    <scope>NUCLEOTIDE SEQUENCE [LARGE SCALE GENOMIC DNA]</scope>
    <source>
        <strain evidence="3 4">JEL800</strain>
    </source>
</reference>
<dbReference type="AlphaFoldDB" id="A0A1Y2CF82"/>
<feature type="compositionally biased region" description="Pro residues" evidence="1">
    <location>
        <begin position="191"/>
        <end position="205"/>
    </location>
</feature>
<dbReference type="SUPFAM" id="SSF55797">
    <property type="entry name" value="PR-1-like"/>
    <property type="match status" value="1"/>
</dbReference>
<dbReference type="EMBL" id="MCGO01000019">
    <property type="protein sequence ID" value="ORY45723.1"/>
    <property type="molecule type" value="Genomic_DNA"/>
</dbReference>
<accession>A0A1Y2CF82</accession>
<comment type="caution">
    <text evidence="3">The sequence shown here is derived from an EMBL/GenBank/DDBJ whole genome shotgun (WGS) entry which is preliminary data.</text>
</comment>
<protein>
    <recommendedName>
        <fullName evidence="5">SCP domain-containing protein</fullName>
    </recommendedName>
</protein>
<keyword evidence="4" id="KW-1185">Reference proteome</keyword>
<evidence type="ECO:0008006" key="5">
    <source>
        <dbReference type="Google" id="ProtNLM"/>
    </source>
</evidence>
<dbReference type="InterPro" id="IPR035940">
    <property type="entry name" value="CAP_sf"/>
</dbReference>
<proteinExistence type="predicted"/>
<evidence type="ECO:0000313" key="4">
    <source>
        <dbReference type="Proteomes" id="UP000193642"/>
    </source>
</evidence>
<dbReference type="OrthoDB" id="337038at2759"/>
<dbReference type="Proteomes" id="UP000193642">
    <property type="component" value="Unassembled WGS sequence"/>
</dbReference>
<evidence type="ECO:0000256" key="2">
    <source>
        <dbReference type="SAM" id="SignalP"/>
    </source>
</evidence>
<organism evidence="3 4">
    <name type="scientific">Rhizoclosmatium globosum</name>
    <dbReference type="NCBI Taxonomy" id="329046"/>
    <lineage>
        <taxon>Eukaryota</taxon>
        <taxon>Fungi</taxon>
        <taxon>Fungi incertae sedis</taxon>
        <taxon>Chytridiomycota</taxon>
        <taxon>Chytridiomycota incertae sedis</taxon>
        <taxon>Chytridiomycetes</taxon>
        <taxon>Chytridiales</taxon>
        <taxon>Chytriomycetaceae</taxon>
        <taxon>Rhizoclosmatium</taxon>
    </lineage>
</organism>
<sequence>MHLLVLALLVLQAATIDVGKRVTGHWGPGMSNFTSYCNHTYQLIQQETCQQLATQINMLFKDFASLNEGNPYVDCADSRNSVWPPVVVCVGTSVFQNEKGDAFNGTTGAKIILPGAGSSNMPTWNGTIPGRRNTTTIAASVKTSSIVNTTSVAVNTASSVAGTGTGTDTPQVVTTDPVITTTPEVIATTDPAPPPPTPEPSPDPAPAPVLLPPCSIYDGSCAVRAQYDNPPNYRGYDPSIECTYLANYARQVYNPGVWDLWWDQNLQPYAMRSATYSATYQCWDCHTESGPGYSWGQNLYLSMCSCSDAYFGWVTNEALGQDPANPEAGHFMNIVGFAVPYQSIGCGSVQVNGVCATVCDYGL</sequence>
<keyword evidence="2" id="KW-0732">Signal</keyword>
<evidence type="ECO:0000313" key="3">
    <source>
        <dbReference type="EMBL" id="ORY45723.1"/>
    </source>
</evidence>
<feature type="signal peptide" evidence="2">
    <location>
        <begin position="1"/>
        <end position="15"/>
    </location>
</feature>
<gene>
    <name evidence="3" type="ORF">BCR33DRAFT_765493</name>
</gene>
<feature type="region of interest" description="Disordered" evidence="1">
    <location>
        <begin position="184"/>
        <end position="205"/>
    </location>
</feature>